<dbReference type="InterPro" id="IPR011701">
    <property type="entry name" value="MFS"/>
</dbReference>
<dbReference type="GO" id="GO:0016020">
    <property type="term" value="C:membrane"/>
    <property type="evidence" value="ECO:0007669"/>
    <property type="project" value="UniProtKB-SubCell"/>
</dbReference>
<evidence type="ECO:0000256" key="5">
    <source>
        <dbReference type="ARBA" id="ARBA00023136"/>
    </source>
</evidence>
<evidence type="ECO:0000256" key="7">
    <source>
        <dbReference type="SAM" id="Phobius"/>
    </source>
</evidence>
<evidence type="ECO:0000256" key="3">
    <source>
        <dbReference type="ARBA" id="ARBA00022692"/>
    </source>
</evidence>
<dbReference type="InterPro" id="IPR036259">
    <property type="entry name" value="MFS_trans_sf"/>
</dbReference>
<dbReference type="PANTHER" id="PTHR23502">
    <property type="entry name" value="MAJOR FACILITATOR SUPERFAMILY"/>
    <property type="match status" value="1"/>
</dbReference>
<feature type="domain" description="Major facilitator superfamily (MFS) profile" evidence="8">
    <location>
        <begin position="94"/>
        <end position="533"/>
    </location>
</feature>
<sequence>MAADPSSTGRADLDLEKGGYEVNSDLETAKTIVSEPGPEPAVGHGATAGESEGAGQEDSANENKDGPDPNIVTWDGPDDPLNPMNWTMRKKWSNIAVLSFLTLLTPLGSSMFAPGIPDILAEFHDTSSVTATFILSVYILGFAFGPLVMAPMSEMYGRSLLYNIGNVFFTIFSICTALSNSIGMMMAFRFLMGVFGSVPLTIGSGSIADMMPVEMRGRAMAAWALGPLLGPCIGPVAGGYMIQAIGWRWVYYLLTIVAGVITVFTFFTLKESYAPVILERKAARLRKETGNQQLRSQFATSTGAAAEKFKAAIVRPLKLLFFAPIVTLMALYVAITYGILYLLFSTFDLVYPRYYGFNEGQSGLVFIPSAIGMGLGIVIFGSMSDRLVKRHLQGGERHRPEIRLTPWFTLPAGITLPIGLFLYGWTIQYHVHWIVPMLGVVIFAFGLMGVMMCVQNYLLDVYPRAAASVTAALTVLRSLMGALLPLCAIDMYSALQMGWGNSLLGFLSLGLVPIPLFFYIFGARLVKKFEVKL</sequence>
<evidence type="ECO:0000259" key="8">
    <source>
        <dbReference type="PROSITE" id="PS50850"/>
    </source>
</evidence>
<reference evidence="9 10" key="1">
    <citation type="submission" date="2018-04" db="EMBL/GenBank/DDBJ databases">
        <authorList>
            <person name="Huttner S."/>
            <person name="Dainat J."/>
        </authorList>
    </citation>
    <scope>NUCLEOTIDE SEQUENCE [LARGE SCALE GENOMIC DNA]</scope>
</reference>
<evidence type="ECO:0000256" key="2">
    <source>
        <dbReference type="ARBA" id="ARBA00008335"/>
    </source>
</evidence>
<dbReference type="CDD" id="cd17323">
    <property type="entry name" value="MFS_Tpo1_MDR_like"/>
    <property type="match status" value="1"/>
</dbReference>
<feature type="transmembrane region" description="Helical" evidence="7">
    <location>
        <begin position="220"/>
        <end position="243"/>
    </location>
</feature>
<organism evidence="9 10">
    <name type="scientific">Thermothielavioides terrestris</name>
    <dbReference type="NCBI Taxonomy" id="2587410"/>
    <lineage>
        <taxon>Eukaryota</taxon>
        <taxon>Fungi</taxon>
        <taxon>Dikarya</taxon>
        <taxon>Ascomycota</taxon>
        <taxon>Pezizomycotina</taxon>
        <taxon>Sordariomycetes</taxon>
        <taxon>Sordariomycetidae</taxon>
        <taxon>Sordariales</taxon>
        <taxon>Chaetomiaceae</taxon>
        <taxon>Thermothielavioides</taxon>
    </lineage>
</organism>
<dbReference type="FunFam" id="1.20.1250.20:FF:000011">
    <property type="entry name" value="MFS multidrug transporter, putative"/>
    <property type="match status" value="1"/>
</dbReference>
<name>A0A3S4BQP9_9PEZI</name>
<dbReference type="Proteomes" id="UP000289323">
    <property type="component" value="Unassembled WGS sequence"/>
</dbReference>
<dbReference type="Pfam" id="PF07690">
    <property type="entry name" value="MFS_1"/>
    <property type="match status" value="1"/>
</dbReference>
<comment type="subcellular location">
    <subcellularLocation>
        <location evidence="1">Membrane</location>
        <topology evidence="1">Multi-pass membrane protein</topology>
    </subcellularLocation>
</comment>
<gene>
    <name evidence="9" type="ORF">TT172_LOCUS9107</name>
</gene>
<feature type="transmembrane region" description="Helical" evidence="7">
    <location>
        <begin position="466"/>
        <end position="492"/>
    </location>
</feature>
<keyword evidence="4 7" id="KW-1133">Transmembrane helix</keyword>
<feature type="transmembrane region" description="Helical" evidence="7">
    <location>
        <begin position="504"/>
        <end position="526"/>
    </location>
</feature>
<feature type="transmembrane region" description="Helical" evidence="7">
    <location>
        <begin position="319"/>
        <end position="344"/>
    </location>
</feature>
<evidence type="ECO:0000256" key="1">
    <source>
        <dbReference type="ARBA" id="ARBA00004141"/>
    </source>
</evidence>
<dbReference type="PANTHER" id="PTHR23502:SF68">
    <property type="entry name" value="MULTIDRUG TRANSPORTER, PUTATIVE (AFU_ORTHOLOGUE AFUA_3G01120)-RELATED"/>
    <property type="match status" value="1"/>
</dbReference>
<feature type="transmembrane region" description="Helical" evidence="7">
    <location>
        <begin position="404"/>
        <end position="425"/>
    </location>
</feature>
<evidence type="ECO:0000256" key="6">
    <source>
        <dbReference type="SAM" id="MobiDB-lite"/>
    </source>
</evidence>
<feature type="transmembrane region" description="Helical" evidence="7">
    <location>
        <begin position="160"/>
        <end position="182"/>
    </location>
</feature>
<dbReference type="Gene3D" id="1.20.1250.20">
    <property type="entry name" value="MFS general substrate transporter like domains"/>
    <property type="match status" value="1"/>
</dbReference>
<keyword evidence="3 7" id="KW-0812">Transmembrane</keyword>
<dbReference type="GO" id="GO:0022857">
    <property type="term" value="F:transmembrane transporter activity"/>
    <property type="evidence" value="ECO:0007669"/>
    <property type="project" value="InterPro"/>
</dbReference>
<accession>A0A3S4BQP9</accession>
<keyword evidence="5 7" id="KW-0472">Membrane</keyword>
<dbReference type="PROSITE" id="PS50850">
    <property type="entry name" value="MFS"/>
    <property type="match status" value="1"/>
</dbReference>
<comment type="similarity">
    <text evidence="2">Belongs to the major facilitator superfamily.</text>
</comment>
<proteinExistence type="inferred from homology"/>
<evidence type="ECO:0000256" key="4">
    <source>
        <dbReference type="ARBA" id="ARBA00022989"/>
    </source>
</evidence>
<feature type="transmembrane region" description="Helical" evidence="7">
    <location>
        <begin position="249"/>
        <end position="269"/>
    </location>
</feature>
<dbReference type="AlphaFoldDB" id="A0A3S4BQP9"/>
<evidence type="ECO:0000313" key="9">
    <source>
        <dbReference type="EMBL" id="SPQ26688.1"/>
    </source>
</evidence>
<dbReference type="EMBL" id="OUUZ01000018">
    <property type="protein sequence ID" value="SPQ26688.1"/>
    <property type="molecule type" value="Genomic_DNA"/>
</dbReference>
<dbReference type="SUPFAM" id="SSF103473">
    <property type="entry name" value="MFS general substrate transporter"/>
    <property type="match status" value="1"/>
</dbReference>
<feature type="transmembrane region" description="Helical" evidence="7">
    <location>
        <begin position="128"/>
        <end position="148"/>
    </location>
</feature>
<feature type="transmembrane region" description="Helical" evidence="7">
    <location>
        <begin position="95"/>
        <end position="116"/>
    </location>
</feature>
<dbReference type="InterPro" id="IPR020846">
    <property type="entry name" value="MFS_dom"/>
</dbReference>
<protein>
    <submittedName>
        <fullName evidence="9">17bdcca0-6c79-430a-98aa-168a61d5bd53</fullName>
    </submittedName>
</protein>
<feature type="transmembrane region" description="Helical" evidence="7">
    <location>
        <begin position="364"/>
        <end position="383"/>
    </location>
</feature>
<evidence type="ECO:0000313" key="10">
    <source>
        <dbReference type="Proteomes" id="UP000289323"/>
    </source>
</evidence>
<feature type="region of interest" description="Disordered" evidence="6">
    <location>
        <begin position="1"/>
        <end position="78"/>
    </location>
</feature>
<feature type="transmembrane region" description="Helical" evidence="7">
    <location>
        <begin position="431"/>
        <end position="454"/>
    </location>
</feature>
<feature type="transmembrane region" description="Helical" evidence="7">
    <location>
        <begin position="188"/>
        <end position="208"/>
    </location>
</feature>